<feature type="compositionally biased region" description="Pro residues" evidence="2">
    <location>
        <begin position="358"/>
        <end position="374"/>
    </location>
</feature>
<dbReference type="PANTHER" id="PTHR12460:SF0">
    <property type="entry name" value="CID DOMAIN-CONTAINING PROTEIN-RELATED"/>
    <property type="match status" value="1"/>
</dbReference>
<evidence type="ECO:0000256" key="1">
    <source>
        <dbReference type="SAM" id="Coils"/>
    </source>
</evidence>
<comment type="caution">
    <text evidence="3">The sequence shown here is derived from an EMBL/GenBank/DDBJ whole genome shotgun (WGS) entry which is preliminary data.</text>
</comment>
<keyword evidence="1" id="KW-0175">Coiled coil</keyword>
<feature type="compositionally biased region" description="Pro residues" evidence="2">
    <location>
        <begin position="417"/>
        <end position="429"/>
    </location>
</feature>
<reference evidence="3" key="2">
    <citation type="submission" date="2019-07" db="EMBL/GenBank/DDBJ databases">
        <authorList>
            <person name="Yang Y."/>
            <person name="Bocs S."/>
            <person name="Baudouin L."/>
        </authorList>
    </citation>
    <scope>NUCLEOTIDE SEQUENCE</scope>
    <source>
        <tissue evidence="3">Spear leaf of Hainan Tall coconut</tissue>
    </source>
</reference>
<feature type="region of interest" description="Disordered" evidence="2">
    <location>
        <begin position="402"/>
        <end position="459"/>
    </location>
</feature>
<dbReference type="GO" id="GO:0031124">
    <property type="term" value="P:mRNA 3'-end processing"/>
    <property type="evidence" value="ECO:0007669"/>
    <property type="project" value="TreeGrafter"/>
</dbReference>
<dbReference type="EMBL" id="CM017875">
    <property type="protein sequence ID" value="KAG1338260.1"/>
    <property type="molecule type" value="Genomic_DNA"/>
</dbReference>
<name>A0A8K0I5D4_COCNU</name>
<dbReference type="GO" id="GO:0000993">
    <property type="term" value="F:RNA polymerase II complex binding"/>
    <property type="evidence" value="ECO:0007669"/>
    <property type="project" value="TreeGrafter"/>
</dbReference>
<dbReference type="PANTHER" id="PTHR12460">
    <property type="entry name" value="CYCLIN-DEPENDENT KINASE INHIBITOR-RELATED PROTEIN"/>
    <property type="match status" value="1"/>
</dbReference>
<reference evidence="3" key="1">
    <citation type="journal article" date="2017" name="Gigascience">
        <title>The genome draft of coconut (Cocos nucifera).</title>
        <authorList>
            <person name="Xiao Y."/>
            <person name="Xu P."/>
            <person name="Fan H."/>
            <person name="Baudouin L."/>
            <person name="Xia W."/>
            <person name="Bocs S."/>
            <person name="Xu J."/>
            <person name="Li Q."/>
            <person name="Guo A."/>
            <person name="Zhou L."/>
            <person name="Li J."/>
            <person name="Wu Y."/>
            <person name="Ma Z."/>
            <person name="Armero A."/>
            <person name="Issali A.E."/>
            <person name="Liu N."/>
            <person name="Peng M."/>
            <person name="Yang Y."/>
        </authorList>
    </citation>
    <scope>NUCLEOTIDE SEQUENCE</scope>
    <source>
        <tissue evidence="3">Spear leaf of Hainan Tall coconut</tissue>
    </source>
</reference>
<keyword evidence="4" id="KW-1185">Reference proteome</keyword>
<feature type="compositionally biased region" description="Polar residues" evidence="2">
    <location>
        <begin position="283"/>
        <end position="295"/>
    </location>
</feature>
<feature type="region of interest" description="Disordered" evidence="2">
    <location>
        <begin position="283"/>
        <end position="376"/>
    </location>
</feature>
<feature type="compositionally biased region" description="Polar residues" evidence="2">
    <location>
        <begin position="331"/>
        <end position="357"/>
    </location>
</feature>
<dbReference type="AlphaFoldDB" id="A0A8K0I5D4"/>
<evidence type="ECO:0000256" key="2">
    <source>
        <dbReference type="SAM" id="MobiDB-lite"/>
    </source>
</evidence>
<evidence type="ECO:0000313" key="4">
    <source>
        <dbReference type="Proteomes" id="UP000797356"/>
    </source>
</evidence>
<gene>
    <name evidence="3" type="ORF">COCNU_04G005660</name>
</gene>
<accession>A0A8K0I5D4</accession>
<feature type="compositionally biased region" description="Low complexity" evidence="2">
    <location>
        <begin position="448"/>
        <end position="459"/>
    </location>
</feature>
<feature type="coiled-coil region" evidence="1">
    <location>
        <begin position="115"/>
        <end position="167"/>
    </location>
</feature>
<feature type="compositionally biased region" description="Pro residues" evidence="2">
    <location>
        <begin position="207"/>
        <end position="231"/>
    </location>
</feature>
<protein>
    <submittedName>
        <fullName evidence="3">Regulation of nuclear pre-mRNA domain-containing protein 1A</fullName>
    </submittedName>
</protein>
<dbReference type="OrthoDB" id="10069473at2759"/>
<dbReference type="Proteomes" id="UP000797356">
    <property type="component" value="Chromosome 4"/>
</dbReference>
<feature type="region of interest" description="Disordered" evidence="2">
    <location>
        <begin position="167"/>
        <end position="233"/>
    </location>
</feature>
<evidence type="ECO:0000313" key="3">
    <source>
        <dbReference type="EMBL" id="KAG1338260.1"/>
    </source>
</evidence>
<organism evidence="3 4">
    <name type="scientific">Cocos nucifera</name>
    <name type="common">Coconut palm</name>
    <dbReference type="NCBI Taxonomy" id="13894"/>
    <lineage>
        <taxon>Eukaryota</taxon>
        <taxon>Viridiplantae</taxon>
        <taxon>Streptophyta</taxon>
        <taxon>Embryophyta</taxon>
        <taxon>Tracheophyta</taxon>
        <taxon>Spermatophyta</taxon>
        <taxon>Magnoliopsida</taxon>
        <taxon>Liliopsida</taxon>
        <taxon>Arecaceae</taxon>
        <taxon>Arecoideae</taxon>
        <taxon>Cocoseae</taxon>
        <taxon>Attaleinae</taxon>
        <taxon>Cocos</taxon>
    </lineage>
</organism>
<sequence>MLAVEIWDERKVFGSRGRSLRDDLLGNTPPLLDNNGKSSNPIKVVKKDASSKLAVGGMPEKIVTAYQAVLEEHFSEDTALNKCKSATRLVEKMEKDVDDACTQGNQQRSPLLTDLQDQETILKQCIEQLESVELARSSLVAQLKEALKEQESKLELIHTQMQVAQAEVEHASNMRQRLGSATTSSGPSPSPTPTPRNMTQPIMTSPPETPVIEPSPSPTKPITPQVQPPQPVTTFANTLSSAEEEHKKAAAAVAAKLTASSSSALVLTSILSSLAAEEAASKNSGLSTGAFSSSAPIFPVDKRPRLDKPMSVSDRSTSYFGQAQQQLQQQMTSVPLSLPQGSATTMQPLSQANQGTQPFPPPPPPLPPFPPPPVQQQYVQASGMMVGVVPFGYVGNSLPPPPPLPTPISMDLIRHGAPPPPPPPLPPPQQLQSGTTGFYEPPGVGFYVQVQPTTPVQRQ</sequence>
<proteinExistence type="predicted"/>